<dbReference type="EMBL" id="KV784411">
    <property type="protein sequence ID" value="OEU06372.1"/>
    <property type="molecule type" value="Genomic_DNA"/>
</dbReference>
<keyword evidence="3" id="KW-1185">Reference proteome</keyword>
<organism evidence="2 3">
    <name type="scientific">Fragilariopsis cylindrus CCMP1102</name>
    <dbReference type="NCBI Taxonomy" id="635003"/>
    <lineage>
        <taxon>Eukaryota</taxon>
        <taxon>Sar</taxon>
        <taxon>Stramenopiles</taxon>
        <taxon>Ochrophyta</taxon>
        <taxon>Bacillariophyta</taxon>
        <taxon>Bacillariophyceae</taxon>
        <taxon>Bacillariophycidae</taxon>
        <taxon>Bacillariales</taxon>
        <taxon>Bacillariaceae</taxon>
        <taxon>Fragilariopsis</taxon>
    </lineage>
</organism>
<name>A0A1E7EKG1_9STRA</name>
<evidence type="ECO:0000313" key="2">
    <source>
        <dbReference type="EMBL" id="OEU06372.1"/>
    </source>
</evidence>
<gene>
    <name evidence="2" type="ORF">FRACYDRAFT_254827</name>
</gene>
<evidence type="ECO:0000256" key="1">
    <source>
        <dbReference type="SAM" id="Coils"/>
    </source>
</evidence>
<protein>
    <submittedName>
        <fullName evidence="2">Uncharacterized protein</fullName>
    </submittedName>
</protein>
<accession>A0A1E7EKG1</accession>
<dbReference type="Proteomes" id="UP000095751">
    <property type="component" value="Unassembled WGS sequence"/>
</dbReference>
<proteinExistence type="predicted"/>
<dbReference type="AlphaFoldDB" id="A0A1E7EKG1"/>
<evidence type="ECO:0000313" key="3">
    <source>
        <dbReference type="Proteomes" id="UP000095751"/>
    </source>
</evidence>
<reference evidence="2 3" key="1">
    <citation type="submission" date="2016-09" db="EMBL/GenBank/DDBJ databases">
        <title>Extensive genetic diversity and differential bi-allelic expression allows diatom success in the polar Southern Ocean.</title>
        <authorList>
            <consortium name="DOE Joint Genome Institute"/>
            <person name="Mock T."/>
            <person name="Otillar R.P."/>
            <person name="Strauss J."/>
            <person name="Dupont C."/>
            <person name="Frickenhaus S."/>
            <person name="Maumus F."/>
            <person name="Mcmullan M."/>
            <person name="Sanges R."/>
            <person name="Schmutz J."/>
            <person name="Toseland A."/>
            <person name="Valas R."/>
            <person name="Veluchamy A."/>
            <person name="Ward B.J."/>
            <person name="Allen A."/>
            <person name="Barry K."/>
            <person name="Falciatore A."/>
            <person name="Ferrante M."/>
            <person name="Fortunato A.E."/>
            <person name="Gloeckner G."/>
            <person name="Gruber A."/>
            <person name="Hipkin R."/>
            <person name="Janech M."/>
            <person name="Kroth P."/>
            <person name="Leese F."/>
            <person name="Lindquist E."/>
            <person name="Lyon B.R."/>
            <person name="Martin J."/>
            <person name="Mayer C."/>
            <person name="Parker M."/>
            <person name="Quesneville H."/>
            <person name="Raymond J."/>
            <person name="Uhlig C."/>
            <person name="Valentin K.U."/>
            <person name="Worden A.Z."/>
            <person name="Armbrust E.V."/>
            <person name="Bowler C."/>
            <person name="Green B."/>
            <person name="Moulton V."/>
            <person name="Van Oosterhout C."/>
            <person name="Grigoriev I."/>
        </authorList>
    </citation>
    <scope>NUCLEOTIDE SEQUENCE [LARGE SCALE GENOMIC DNA]</scope>
    <source>
        <strain evidence="2 3">CCMP1102</strain>
    </source>
</reference>
<keyword evidence="1" id="KW-0175">Coiled coil</keyword>
<sequence>MSKDESAKRLSLVAAELVKAADINIDIQREVAGNISEMKVESIALKTDLNNKLNTVNQNLQENRKTMESLMAAISTLNTTMTEEGTKNRMVSMIGSARDRNIVRAKNWCFNESGAECSEILIKTIISNFLKGGGCYIGKFTTSNLGQYEDRHMKEKSKEAFRDKLKDEIMNITGTIPTIALDGDQSWIIYHG</sequence>
<dbReference type="InParanoid" id="A0A1E7EKG1"/>
<dbReference type="KEGG" id="fcy:FRACYDRAFT_254827"/>
<feature type="coiled-coil region" evidence="1">
    <location>
        <begin position="46"/>
        <end position="73"/>
    </location>
</feature>